<keyword evidence="2" id="KW-1185">Reference proteome</keyword>
<reference evidence="1 2" key="1">
    <citation type="journal article" date="2015" name="Genome Biol. Evol.">
        <title>The genome of winter moth (Operophtera brumata) provides a genomic perspective on sexual dimorphism and phenology.</title>
        <authorList>
            <person name="Derks M.F."/>
            <person name="Smit S."/>
            <person name="Salis L."/>
            <person name="Schijlen E."/>
            <person name="Bossers A."/>
            <person name="Mateman C."/>
            <person name="Pijl A.S."/>
            <person name="de Ridder D."/>
            <person name="Groenen M.A."/>
            <person name="Visser M.E."/>
            <person name="Megens H.J."/>
        </authorList>
    </citation>
    <scope>NUCLEOTIDE SEQUENCE [LARGE SCALE GENOMIC DNA]</scope>
    <source>
        <strain evidence="1">WM2013NL</strain>
        <tissue evidence="1">Head and thorax</tissue>
    </source>
</reference>
<name>A0A0L7L8K9_OPEBR</name>
<evidence type="ECO:0000313" key="1">
    <source>
        <dbReference type="EMBL" id="KOB71680.1"/>
    </source>
</evidence>
<dbReference type="EMBL" id="JTDY01002315">
    <property type="protein sequence ID" value="KOB71680.1"/>
    <property type="molecule type" value="Genomic_DNA"/>
</dbReference>
<sequence length="96" mass="10423">MCLIARGPAYTINGVSDSRKPYLEVRNSTYHGSGPREEARAMCSVKTAEVLEIPSIEDLVTALACMYRRSSSCVSKIMTGKGEPGTCRPAHLTSTR</sequence>
<dbReference type="Proteomes" id="UP000037510">
    <property type="component" value="Unassembled WGS sequence"/>
</dbReference>
<gene>
    <name evidence="1" type="ORF">OBRU01_13317</name>
</gene>
<accession>A0A0L7L8K9</accession>
<organism evidence="1 2">
    <name type="scientific">Operophtera brumata</name>
    <name type="common">Winter moth</name>
    <name type="synonym">Phalaena brumata</name>
    <dbReference type="NCBI Taxonomy" id="104452"/>
    <lineage>
        <taxon>Eukaryota</taxon>
        <taxon>Metazoa</taxon>
        <taxon>Ecdysozoa</taxon>
        <taxon>Arthropoda</taxon>
        <taxon>Hexapoda</taxon>
        <taxon>Insecta</taxon>
        <taxon>Pterygota</taxon>
        <taxon>Neoptera</taxon>
        <taxon>Endopterygota</taxon>
        <taxon>Lepidoptera</taxon>
        <taxon>Glossata</taxon>
        <taxon>Ditrysia</taxon>
        <taxon>Geometroidea</taxon>
        <taxon>Geometridae</taxon>
        <taxon>Larentiinae</taxon>
        <taxon>Operophtera</taxon>
    </lineage>
</organism>
<evidence type="ECO:0000313" key="2">
    <source>
        <dbReference type="Proteomes" id="UP000037510"/>
    </source>
</evidence>
<dbReference type="AlphaFoldDB" id="A0A0L7L8K9"/>
<proteinExistence type="predicted"/>
<protein>
    <submittedName>
        <fullName evidence="1">Uncharacterized protein</fullName>
    </submittedName>
</protein>
<comment type="caution">
    <text evidence="1">The sequence shown here is derived from an EMBL/GenBank/DDBJ whole genome shotgun (WGS) entry which is preliminary data.</text>
</comment>